<comment type="caution">
    <text evidence="3">The sequence shown here is derived from an EMBL/GenBank/DDBJ whole genome shotgun (WGS) entry which is preliminary data.</text>
</comment>
<feature type="domain" description="FHA" evidence="2">
    <location>
        <begin position="103"/>
        <end position="154"/>
    </location>
</feature>
<dbReference type="InterPro" id="IPR008984">
    <property type="entry name" value="SMAD_FHA_dom_sf"/>
</dbReference>
<gene>
    <name evidence="3" type="ORF">CABS02_02672</name>
</gene>
<protein>
    <recommendedName>
        <fullName evidence="2">FHA domain-containing protein</fullName>
    </recommendedName>
</protein>
<dbReference type="InterPro" id="IPR011009">
    <property type="entry name" value="Kinase-like_dom_sf"/>
</dbReference>
<dbReference type="SUPFAM" id="SSF56112">
    <property type="entry name" value="Protein kinase-like (PK-like)"/>
    <property type="match status" value="1"/>
</dbReference>
<dbReference type="OrthoDB" id="3556117at2759"/>
<dbReference type="InterPro" id="IPR000253">
    <property type="entry name" value="FHA_dom"/>
</dbReference>
<dbReference type="CDD" id="cd00060">
    <property type="entry name" value="FHA"/>
    <property type="match status" value="1"/>
</dbReference>
<evidence type="ECO:0000259" key="2">
    <source>
        <dbReference type="PROSITE" id="PS50006"/>
    </source>
</evidence>
<feature type="region of interest" description="Disordered" evidence="1">
    <location>
        <begin position="60"/>
        <end position="80"/>
    </location>
</feature>
<sequence length="784" mass="87927">MPLTTRRAWETDTELGQLLDNEDFYDQCPVLVHIPEAATFGVVQTHTPAGNLCRTKSLEVPTPASESDIETPPPGSGHNGGIVGLLGASLQYEKKRIKLPPSFLFGRQTKMNDVVLGPLFSQVSRHHFALGLCKGQWAILNLSPNGTWVNQYFLCGEENLCALHPDQGNEIRFGGLRLTIYCRHPSMAKAFDLWPARSLDAPGSDGGTPATSIASSPRSFGVDFDPQIPRIYYLKNRSVSSHTTSKVAAERFLALDAKTCDFYIAKLVESSDVQKVKGKIELLRPLPKIQSSKFLHGHTIVADADRAYLLSHFRDDIQEVGKVSELVHDVMTRKQCQAVARQLLQNLLRAVSHLHSFNISHGDLGTHSVFSTSVYDCDQLYISGFSEASVLTEERAKKDCLAIFKVVRSFLREEPDIAWLSNKHLDPLWRILLRNERAWSSTAIGLCEQMNFTHENGNEMWTLMTVSRHVNIRYKTEKDEVWLKADDIKEFVSLEAMKKTLANPATAQQDVDKAVSALKHYVRDDYVSRRDYDRFSLHMARHHAKFLGIEHLFQPGIAGSSSQSPPILVASVSIKLPYHARYGFISLSSLMKIAPISSPDTMPGAIVDLLRKCYEIRGHCAGTYVSVEELEELTGLLGLEYPDGVIFDQYDRSLEHYTHSEGWFLLSPHESSELVPVTRETHLVSGKSSLGSYLKEHMSHTPLDAMVEQSPQDLLAYQGNSNAVHSCTISSSDDSAVFAFSRRRKVESRRTEDWVLCTIGKRKRSRARQADMIRTEFAKSSRHS</sequence>
<evidence type="ECO:0000256" key="1">
    <source>
        <dbReference type="SAM" id="MobiDB-lite"/>
    </source>
</evidence>
<proteinExistence type="predicted"/>
<evidence type="ECO:0000313" key="3">
    <source>
        <dbReference type="EMBL" id="KAI3557121.1"/>
    </source>
</evidence>
<evidence type="ECO:0000313" key="4">
    <source>
        <dbReference type="Proteomes" id="UP001056436"/>
    </source>
</evidence>
<organism evidence="3 4">
    <name type="scientific">Colletotrichum abscissum</name>
    <dbReference type="NCBI Taxonomy" id="1671311"/>
    <lineage>
        <taxon>Eukaryota</taxon>
        <taxon>Fungi</taxon>
        <taxon>Dikarya</taxon>
        <taxon>Ascomycota</taxon>
        <taxon>Pezizomycotina</taxon>
        <taxon>Sordariomycetes</taxon>
        <taxon>Hypocreomycetidae</taxon>
        <taxon>Glomerellales</taxon>
        <taxon>Glomerellaceae</taxon>
        <taxon>Colletotrichum</taxon>
        <taxon>Colletotrichum acutatum species complex</taxon>
    </lineage>
</organism>
<keyword evidence="4" id="KW-1185">Reference proteome</keyword>
<name>A0A9P9XPA2_9PEZI</name>
<dbReference type="AlphaFoldDB" id="A0A9P9XPA2"/>
<dbReference type="SMART" id="SM00240">
    <property type="entry name" value="FHA"/>
    <property type="match status" value="1"/>
</dbReference>
<reference evidence="3" key="1">
    <citation type="submission" date="2019-01" db="EMBL/GenBank/DDBJ databases">
        <title>Colletotrichum abscissum LGMF1257.</title>
        <authorList>
            <person name="Baroncelli R."/>
        </authorList>
    </citation>
    <scope>NUCLEOTIDE SEQUENCE</scope>
    <source>
        <strain evidence="3">Ca142</strain>
    </source>
</reference>
<dbReference type="Pfam" id="PF00498">
    <property type="entry name" value="FHA"/>
    <property type="match status" value="1"/>
</dbReference>
<dbReference type="SUPFAM" id="SSF49879">
    <property type="entry name" value="SMAD/FHA domain"/>
    <property type="match status" value="1"/>
</dbReference>
<dbReference type="Proteomes" id="UP001056436">
    <property type="component" value="Unassembled WGS sequence"/>
</dbReference>
<dbReference type="PROSITE" id="PS50006">
    <property type="entry name" value="FHA_DOMAIN"/>
    <property type="match status" value="1"/>
</dbReference>
<accession>A0A9P9XPA2</accession>
<dbReference type="EMBL" id="SDAQ01000009">
    <property type="protein sequence ID" value="KAI3557121.1"/>
    <property type="molecule type" value="Genomic_DNA"/>
</dbReference>
<dbReference type="Gene3D" id="2.60.200.20">
    <property type="match status" value="1"/>
</dbReference>